<sequence length="74" mass="8633">MKELNLEYIRSRRNQLGLSQLKMAETLGFKNSSTYLKYERGIYSFKAEQLPILANILNCDISDFFIINIAKIEI</sequence>
<reference evidence="3 4" key="1">
    <citation type="submission" date="2016-10" db="EMBL/GenBank/DDBJ databases">
        <authorList>
            <person name="de Groot N.N."/>
        </authorList>
    </citation>
    <scope>NUCLEOTIDE SEQUENCE [LARGE SCALE GENOMIC DNA]</scope>
    <source>
        <strain evidence="3 4">DSM 17074</strain>
    </source>
</reference>
<evidence type="ECO:0000313" key="5">
    <source>
        <dbReference type="Proteomes" id="UP000321773"/>
    </source>
</evidence>
<organism evidence="3 4">
    <name type="scientific">Halolactibacillus miurensis</name>
    <dbReference type="NCBI Taxonomy" id="306541"/>
    <lineage>
        <taxon>Bacteria</taxon>
        <taxon>Bacillati</taxon>
        <taxon>Bacillota</taxon>
        <taxon>Bacilli</taxon>
        <taxon>Bacillales</taxon>
        <taxon>Bacillaceae</taxon>
        <taxon>Halolactibacillus</taxon>
    </lineage>
</organism>
<dbReference type="RefSeq" id="WP_062323259.1">
    <property type="nucleotide sequence ID" value="NZ_BJWJ01000041.1"/>
</dbReference>
<dbReference type="InterPro" id="IPR001387">
    <property type="entry name" value="Cro/C1-type_HTH"/>
</dbReference>
<accession>A0A1I6UTP0</accession>
<dbReference type="STRING" id="306541.SAMN05421668_13320"/>
<dbReference type="EMBL" id="BJWJ01000041">
    <property type="protein sequence ID" value="GEM05621.1"/>
    <property type="molecule type" value="Genomic_DNA"/>
</dbReference>
<dbReference type="AlphaFoldDB" id="A0A1I6UTP0"/>
<dbReference type="Proteomes" id="UP000321773">
    <property type="component" value="Unassembled WGS sequence"/>
</dbReference>
<evidence type="ECO:0000259" key="1">
    <source>
        <dbReference type="PROSITE" id="PS50943"/>
    </source>
</evidence>
<gene>
    <name evidence="2" type="ORF">HMI01_26090</name>
    <name evidence="3" type="ORF">SAMN05421668_13320</name>
</gene>
<dbReference type="SMART" id="SM00530">
    <property type="entry name" value="HTH_XRE"/>
    <property type="match status" value="1"/>
</dbReference>
<keyword evidence="5" id="KW-1185">Reference proteome</keyword>
<dbReference type="Proteomes" id="UP000199139">
    <property type="component" value="Unassembled WGS sequence"/>
</dbReference>
<evidence type="ECO:0000313" key="4">
    <source>
        <dbReference type="Proteomes" id="UP000199139"/>
    </source>
</evidence>
<dbReference type="EMBL" id="FPAI01000033">
    <property type="protein sequence ID" value="SFT04694.1"/>
    <property type="molecule type" value="Genomic_DNA"/>
</dbReference>
<proteinExistence type="predicted"/>
<dbReference type="GO" id="GO:0003677">
    <property type="term" value="F:DNA binding"/>
    <property type="evidence" value="ECO:0007669"/>
    <property type="project" value="InterPro"/>
</dbReference>
<protein>
    <submittedName>
        <fullName evidence="3">Helix-turn-helix</fullName>
    </submittedName>
</protein>
<evidence type="ECO:0000313" key="2">
    <source>
        <dbReference type="EMBL" id="GEM05621.1"/>
    </source>
</evidence>
<name>A0A1I6UTP0_9BACI</name>
<dbReference type="OrthoDB" id="2662407at2"/>
<dbReference type="Pfam" id="PF01381">
    <property type="entry name" value="HTH_3"/>
    <property type="match status" value="1"/>
</dbReference>
<feature type="domain" description="HTH cro/C1-type" evidence="1">
    <location>
        <begin position="9"/>
        <end position="64"/>
    </location>
</feature>
<reference evidence="2 5" key="2">
    <citation type="submission" date="2019-07" db="EMBL/GenBank/DDBJ databases">
        <title>Whole genome shotgun sequence of Halolactibacillus miurensis NBRC 100873.</title>
        <authorList>
            <person name="Hosoyama A."/>
            <person name="Uohara A."/>
            <person name="Ohji S."/>
            <person name="Ichikawa N."/>
        </authorList>
    </citation>
    <scope>NUCLEOTIDE SEQUENCE [LARGE SCALE GENOMIC DNA]</scope>
    <source>
        <strain evidence="2 5">NBRC 100873</strain>
    </source>
</reference>
<dbReference type="Gene3D" id="1.10.260.40">
    <property type="entry name" value="lambda repressor-like DNA-binding domains"/>
    <property type="match status" value="1"/>
</dbReference>
<dbReference type="PROSITE" id="PS50943">
    <property type="entry name" value="HTH_CROC1"/>
    <property type="match status" value="1"/>
</dbReference>
<dbReference type="CDD" id="cd00093">
    <property type="entry name" value="HTH_XRE"/>
    <property type="match status" value="1"/>
</dbReference>
<dbReference type="SUPFAM" id="SSF47413">
    <property type="entry name" value="lambda repressor-like DNA-binding domains"/>
    <property type="match status" value="1"/>
</dbReference>
<dbReference type="InterPro" id="IPR010982">
    <property type="entry name" value="Lambda_DNA-bd_dom_sf"/>
</dbReference>
<evidence type="ECO:0000313" key="3">
    <source>
        <dbReference type="EMBL" id="SFT04694.1"/>
    </source>
</evidence>